<proteinExistence type="predicted"/>
<name>A0ABZ1RE98_9ACTN</name>
<evidence type="ECO:0000313" key="2">
    <source>
        <dbReference type="EMBL" id="WUO44751.1"/>
    </source>
</evidence>
<keyword evidence="3" id="KW-1185">Reference proteome</keyword>
<dbReference type="Proteomes" id="UP001432075">
    <property type="component" value="Chromosome"/>
</dbReference>
<reference evidence="2" key="1">
    <citation type="submission" date="2022-10" db="EMBL/GenBank/DDBJ databases">
        <title>The complete genomes of actinobacterial strains from the NBC collection.</title>
        <authorList>
            <person name="Joergensen T.S."/>
            <person name="Alvarez Arevalo M."/>
            <person name="Sterndorff E.B."/>
            <person name="Faurdal D."/>
            <person name="Vuksanovic O."/>
            <person name="Mourched A.-S."/>
            <person name="Charusanti P."/>
            <person name="Shaw S."/>
            <person name="Blin K."/>
            <person name="Weber T."/>
        </authorList>
    </citation>
    <scope>NUCLEOTIDE SEQUENCE</scope>
    <source>
        <strain evidence="2">NBC_00283</strain>
    </source>
</reference>
<dbReference type="EMBL" id="CP108057">
    <property type="protein sequence ID" value="WUO44751.1"/>
    <property type="molecule type" value="Genomic_DNA"/>
</dbReference>
<evidence type="ECO:0000313" key="3">
    <source>
        <dbReference type="Proteomes" id="UP001432075"/>
    </source>
</evidence>
<gene>
    <name evidence="2" type="ORF">OHU17_02450</name>
</gene>
<sequence length="69" mass="7784">MTATSPPGPADEPERYVGLETGEAERQARSRGWRILRSVPPGAMVTMEFRPGRLNFEVEADRVKRAWRG</sequence>
<dbReference type="Pfam" id="PF11720">
    <property type="entry name" value="Inhibitor_I78"/>
    <property type="match status" value="1"/>
</dbReference>
<dbReference type="InterPro" id="IPR021719">
    <property type="entry name" value="Prot_inh_I78"/>
</dbReference>
<feature type="compositionally biased region" description="Pro residues" evidence="1">
    <location>
        <begin position="1"/>
        <end position="10"/>
    </location>
</feature>
<organism evidence="2 3">
    <name type="scientific">Streptomyces goshikiensis</name>
    <dbReference type="NCBI Taxonomy" id="1942"/>
    <lineage>
        <taxon>Bacteria</taxon>
        <taxon>Bacillati</taxon>
        <taxon>Actinomycetota</taxon>
        <taxon>Actinomycetes</taxon>
        <taxon>Kitasatosporales</taxon>
        <taxon>Streptomycetaceae</taxon>
        <taxon>Streptomyces</taxon>
    </lineage>
</organism>
<protein>
    <submittedName>
        <fullName evidence="2">I78 family peptidase inhibitor</fullName>
    </submittedName>
</protein>
<feature type="region of interest" description="Disordered" evidence="1">
    <location>
        <begin position="1"/>
        <end position="23"/>
    </location>
</feature>
<dbReference type="RefSeq" id="WP_328775088.1">
    <property type="nucleotide sequence ID" value="NZ_CP108057.1"/>
</dbReference>
<evidence type="ECO:0000256" key="1">
    <source>
        <dbReference type="SAM" id="MobiDB-lite"/>
    </source>
</evidence>
<dbReference type="Gene3D" id="3.30.10.10">
    <property type="entry name" value="Trypsin Inhibitor V, subunit A"/>
    <property type="match status" value="1"/>
</dbReference>
<feature type="compositionally biased region" description="Basic and acidic residues" evidence="1">
    <location>
        <begin position="12"/>
        <end position="23"/>
    </location>
</feature>
<accession>A0ABZ1RE98</accession>